<gene>
    <name evidence="3" type="ORF">GFB47_00850</name>
</gene>
<feature type="chain" id="PRO_5024371698" description="Chalcone isomerase domain-containing protein" evidence="1">
    <location>
        <begin position="20"/>
        <end position="175"/>
    </location>
</feature>
<dbReference type="AlphaFoldDB" id="A0A5Q0TAC2"/>
<proteinExistence type="predicted"/>
<keyword evidence="4" id="KW-1185">Reference proteome</keyword>
<evidence type="ECO:0000259" key="2">
    <source>
        <dbReference type="Pfam" id="PF16036"/>
    </source>
</evidence>
<evidence type="ECO:0000313" key="4">
    <source>
        <dbReference type="Proteomes" id="UP000348942"/>
    </source>
</evidence>
<protein>
    <recommendedName>
        <fullName evidence="2">Chalcone isomerase domain-containing protein</fullName>
    </recommendedName>
</protein>
<evidence type="ECO:0000256" key="1">
    <source>
        <dbReference type="SAM" id="SignalP"/>
    </source>
</evidence>
<sequence>MFKLCLSLILLSFSVSAHSDEGLNLAQLHKLGQGKMQYLFWDLYQAELFASHRNVDQSDTKALRLTYLKSISKNDLLEATQDQWQRLGITSNQTDVWLAELDKIWPNVSSGNQLTLLVNPQGVSAFYFASHATHSVKAMGSIKDVDFGPAFLSIWLSPKTSEPKLRQQLLGSQPQ</sequence>
<feature type="signal peptide" evidence="1">
    <location>
        <begin position="1"/>
        <end position="19"/>
    </location>
</feature>
<organism evidence="3 4">
    <name type="scientific">Vibrio algicola</name>
    <dbReference type="NCBI Taxonomy" id="2662262"/>
    <lineage>
        <taxon>Bacteria</taxon>
        <taxon>Pseudomonadati</taxon>
        <taxon>Pseudomonadota</taxon>
        <taxon>Gammaproteobacteria</taxon>
        <taxon>Vibrionales</taxon>
        <taxon>Vibrionaceae</taxon>
        <taxon>Vibrio</taxon>
    </lineage>
</organism>
<dbReference type="EMBL" id="CP045699">
    <property type="protein sequence ID" value="QGA64098.1"/>
    <property type="molecule type" value="Genomic_DNA"/>
</dbReference>
<reference evidence="3 4" key="1">
    <citation type="submission" date="2019-10" db="EMBL/GenBank/DDBJ databases">
        <title>Vibrio sp. nov., isolated from Coralline algae surface.</title>
        <authorList>
            <person name="Geng Y."/>
            <person name="Zhang X."/>
        </authorList>
    </citation>
    <scope>NUCLEOTIDE SEQUENCE [LARGE SCALE GENOMIC DNA]</scope>
    <source>
        <strain evidence="3 4">SM1977</strain>
    </source>
</reference>
<name>A0A5Q0TAC2_9VIBR</name>
<dbReference type="Proteomes" id="UP000348942">
    <property type="component" value="Chromosome 1"/>
</dbReference>
<feature type="domain" description="Chalcone isomerase" evidence="2">
    <location>
        <begin position="38"/>
        <end position="171"/>
    </location>
</feature>
<accession>A0A5Q0TAC2</accession>
<dbReference type="RefSeq" id="WP_153445786.1">
    <property type="nucleotide sequence ID" value="NZ_CP045699.1"/>
</dbReference>
<dbReference type="Pfam" id="PF16036">
    <property type="entry name" value="Chalcone_3"/>
    <property type="match status" value="1"/>
</dbReference>
<evidence type="ECO:0000313" key="3">
    <source>
        <dbReference type="EMBL" id="QGA64098.1"/>
    </source>
</evidence>
<dbReference type="InterPro" id="IPR016087">
    <property type="entry name" value="Chalcone_isomerase"/>
</dbReference>
<keyword evidence="1" id="KW-0732">Signal</keyword>